<dbReference type="AlphaFoldDB" id="A0A0A9BNW6"/>
<evidence type="ECO:0000313" key="2">
    <source>
        <dbReference type="EMBL" id="JAD63868.1"/>
    </source>
</evidence>
<feature type="region of interest" description="Disordered" evidence="1">
    <location>
        <begin position="43"/>
        <end position="62"/>
    </location>
</feature>
<protein>
    <submittedName>
        <fullName evidence="2">Uncharacterized protein</fullName>
    </submittedName>
</protein>
<organism evidence="2">
    <name type="scientific">Arundo donax</name>
    <name type="common">Giant reed</name>
    <name type="synonym">Donax arundinaceus</name>
    <dbReference type="NCBI Taxonomy" id="35708"/>
    <lineage>
        <taxon>Eukaryota</taxon>
        <taxon>Viridiplantae</taxon>
        <taxon>Streptophyta</taxon>
        <taxon>Embryophyta</taxon>
        <taxon>Tracheophyta</taxon>
        <taxon>Spermatophyta</taxon>
        <taxon>Magnoliopsida</taxon>
        <taxon>Liliopsida</taxon>
        <taxon>Poales</taxon>
        <taxon>Poaceae</taxon>
        <taxon>PACMAD clade</taxon>
        <taxon>Arundinoideae</taxon>
        <taxon>Arundineae</taxon>
        <taxon>Arundo</taxon>
    </lineage>
</organism>
<sequence length="62" mass="6814">MQHHLPSFLKMRSLLQLEEHRIGESAKVQAATALLVHANSINRARPPSLNTSNVLSSALSLQ</sequence>
<accession>A0A0A9BNW6</accession>
<name>A0A0A9BNW6_ARUDO</name>
<dbReference type="EMBL" id="GBRH01234027">
    <property type="protein sequence ID" value="JAD63868.1"/>
    <property type="molecule type" value="Transcribed_RNA"/>
</dbReference>
<feature type="compositionally biased region" description="Polar residues" evidence="1">
    <location>
        <begin position="48"/>
        <end position="62"/>
    </location>
</feature>
<reference evidence="2" key="2">
    <citation type="journal article" date="2015" name="Data Brief">
        <title>Shoot transcriptome of the giant reed, Arundo donax.</title>
        <authorList>
            <person name="Barrero R.A."/>
            <person name="Guerrero F.D."/>
            <person name="Moolhuijzen P."/>
            <person name="Goolsby J.A."/>
            <person name="Tidwell J."/>
            <person name="Bellgard S.E."/>
            <person name="Bellgard M.I."/>
        </authorList>
    </citation>
    <scope>NUCLEOTIDE SEQUENCE</scope>
    <source>
        <tissue evidence="2">Shoot tissue taken approximately 20 cm above the soil surface</tissue>
    </source>
</reference>
<reference evidence="2" key="1">
    <citation type="submission" date="2014-09" db="EMBL/GenBank/DDBJ databases">
        <authorList>
            <person name="Magalhaes I.L.F."/>
            <person name="Oliveira U."/>
            <person name="Santos F.R."/>
            <person name="Vidigal T.H.D.A."/>
            <person name="Brescovit A.D."/>
            <person name="Santos A.J."/>
        </authorList>
    </citation>
    <scope>NUCLEOTIDE SEQUENCE</scope>
    <source>
        <tissue evidence="2">Shoot tissue taken approximately 20 cm above the soil surface</tissue>
    </source>
</reference>
<evidence type="ECO:0000256" key="1">
    <source>
        <dbReference type="SAM" id="MobiDB-lite"/>
    </source>
</evidence>
<proteinExistence type="predicted"/>